<feature type="non-terminal residue" evidence="1">
    <location>
        <position position="1"/>
    </location>
</feature>
<dbReference type="GO" id="GO:0003676">
    <property type="term" value="F:nucleic acid binding"/>
    <property type="evidence" value="ECO:0007669"/>
    <property type="project" value="InterPro"/>
</dbReference>
<accession>A0A3N4LPL2</accession>
<dbReference type="OrthoDB" id="5384933at2759"/>
<dbReference type="InParanoid" id="A0A3N4LPL2"/>
<dbReference type="Proteomes" id="UP000267821">
    <property type="component" value="Unassembled WGS sequence"/>
</dbReference>
<feature type="non-terminal residue" evidence="1">
    <location>
        <position position="56"/>
    </location>
</feature>
<name>A0A3N4LPL2_9PEZI</name>
<reference evidence="1 2" key="1">
    <citation type="journal article" date="2018" name="Nat. Ecol. Evol.">
        <title>Pezizomycetes genomes reveal the molecular basis of ectomycorrhizal truffle lifestyle.</title>
        <authorList>
            <person name="Murat C."/>
            <person name="Payen T."/>
            <person name="Noel B."/>
            <person name="Kuo A."/>
            <person name="Morin E."/>
            <person name="Chen J."/>
            <person name="Kohler A."/>
            <person name="Krizsan K."/>
            <person name="Balestrini R."/>
            <person name="Da Silva C."/>
            <person name="Montanini B."/>
            <person name="Hainaut M."/>
            <person name="Levati E."/>
            <person name="Barry K.W."/>
            <person name="Belfiori B."/>
            <person name="Cichocki N."/>
            <person name="Clum A."/>
            <person name="Dockter R.B."/>
            <person name="Fauchery L."/>
            <person name="Guy J."/>
            <person name="Iotti M."/>
            <person name="Le Tacon F."/>
            <person name="Lindquist E.A."/>
            <person name="Lipzen A."/>
            <person name="Malagnac F."/>
            <person name="Mello A."/>
            <person name="Molinier V."/>
            <person name="Miyauchi S."/>
            <person name="Poulain J."/>
            <person name="Riccioni C."/>
            <person name="Rubini A."/>
            <person name="Sitrit Y."/>
            <person name="Splivallo R."/>
            <person name="Traeger S."/>
            <person name="Wang M."/>
            <person name="Zifcakova L."/>
            <person name="Wipf D."/>
            <person name="Zambonelli A."/>
            <person name="Paolocci F."/>
            <person name="Nowrousian M."/>
            <person name="Ottonello S."/>
            <person name="Baldrian P."/>
            <person name="Spatafora J.W."/>
            <person name="Henrissat B."/>
            <person name="Nagy L.G."/>
            <person name="Aury J.M."/>
            <person name="Wincker P."/>
            <person name="Grigoriev I.V."/>
            <person name="Bonfante P."/>
            <person name="Martin F.M."/>
        </authorList>
    </citation>
    <scope>NUCLEOTIDE SEQUENCE [LARGE SCALE GENOMIC DNA]</scope>
    <source>
        <strain evidence="1 2">ATCC MYA-4762</strain>
    </source>
</reference>
<organism evidence="1 2">
    <name type="scientific">Terfezia boudieri ATCC MYA-4762</name>
    <dbReference type="NCBI Taxonomy" id="1051890"/>
    <lineage>
        <taxon>Eukaryota</taxon>
        <taxon>Fungi</taxon>
        <taxon>Dikarya</taxon>
        <taxon>Ascomycota</taxon>
        <taxon>Pezizomycotina</taxon>
        <taxon>Pezizomycetes</taxon>
        <taxon>Pezizales</taxon>
        <taxon>Pezizaceae</taxon>
        <taxon>Terfezia</taxon>
    </lineage>
</organism>
<proteinExistence type="predicted"/>
<gene>
    <name evidence="1" type="ORF">L211DRAFT_767653</name>
</gene>
<dbReference type="Gene3D" id="3.30.420.10">
    <property type="entry name" value="Ribonuclease H-like superfamily/Ribonuclease H"/>
    <property type="match status" value="1"/>
</dbReference>
<evidence type="ECO:0000313" key="1">
    <source>
        <dbReference type="EMBL" id="RPB19915.1"/>
    </source>
</evidence>
<sequence>LTDERAKKCLEWAKEYQHWTAEDFRKVLWSDECSIEKSANGTQTWVWRLPSEKWDK</sequence>
<dbReference type="InterPro" id="IPR036397">
    <property type="entry name" value="RNaseH_sf"/>
</dbReference>
<dbReference type="AlphaFoldDB" id="A0A3N4LPL2"/>
<keyword evidence="2" id="KW-1185">Reference proteome</keyword>
<protein>
    <submittedName>
        <fullName evidence="1">Uncharacterized protein</fullName>
    </submittedName>
</protein>
<evidence type="ECO:0000313" key="2">
    <source>
        <dbReference type="Proteomes" id="UP000267821"/>
    </source>
</evidence>
<dbReference type="EMBL" id="ML121581">
    <property type="protein sequence ID" value="RPB19915.1"/>
    <property type="molecule type" value="Genomic_DNA"/>
</dbReference>